<evidence type="ECO:0000256" key="7">
    <source>
        <dbReference type="SAM" id="Phobius"/>
    </source>
</evidence>
<dbReference type="Gene3D" id="1.20.1250.20">
    <property type="entry name" value="MFS general substrate transporter like domains"/>
    <property type="match status" value="1"/>
</dbReference>
<evidence type="ECO:0000256" key="4">
    <source>
        <dbReference type="ARBA" id="ARBA00022692"/>
    </source>
</evidence>
<dbReference type="OrthoDB" id="8953821at2"/>
<feature type="transmembrane region" description="Helical" evidence="7">
    <location>
        <begin position="418"/>
        <end position="438"/>
    </location>
</feature>
<feature type="domain" description="Major facilitator superfamily (MFS) profile" evidence="8">
    <location>
        <begin position="23"/>
        <end position="443"/>
    </location>
</feature>
<feature type="transmembrane region" description="Helical" evidence="7">
    <location>
        <begin position="129"/>
        <end position="151"/>
    </location>
</feature>
<feature type="transmembrane region" description="Helical" evidence="7">
    <location>
        <begin position="251"/>
        <end position="275"/>
    </location>
</feature>
<organism evidence="9 10">
    <name type="scientific">Segniliparus rotundus (strain ATCC BAA-972 / CDC 1076 / CIP 108378 / DSM 44985 / JCM 13578)</name>
    <dbReference type="NCBI Taxonomy" id="640132"/>
    <lineage>
        <taxon>Bacteria</taxon>
        <taxon>Bacillati</taxon>
        <taxon>Actinomycetota</taxon>
        <taxon>Actinomycetes</taxon>
        <taxon>Mycobacteriales</taxon>
        <taxon>Segniliparaceae</taxon>
        <taxon>Segniliparus</taxon>
    </lineage>
</organism>
<feature type="transmembrane region" description="Helical" evidence="7">
    <location>
        <begin position="60"/>
        <end position="84"/>
    </location>
</feature>
<dbReference type="EMBL" id="CP001958">
    <property type="protein sequence ID" value="ADG97296.1"/>
    <property type="molecule type" value="Genomic_DNA"/>
</dbReference>
<dbReference type="STRING" id="640132.Srot_0817"/>
<name>D6ZE16_SEGRD</name>
<dbReference type="eggNOG" id="COG0477">
    <property type="taxonomic scope" value="Bacteria"/>
</dbReference>
<feature type="transmembrane region" description="Helical" evidence="7">
    <location>
        <begin position="96"/>
        <end position="117"/>
    </location>
</feature>
<gene>
    <name evidence="9" type="ordered locus">Srot_0817</name>
</gene>
<evidence type="ECO:0000313" key="10">
    <source>
        <dbReference type="Proteomes" id="UP000002247"/>
    </source>
</evidence>
<sequence>MSTTHKAAEPAAPTPAPVSRARIAFASFTGTALECYDFYLFSIAAVFVFPKLFFPSGDEATGLLASLATFGLAFVARPAGSVLFGHFGDRFGRKATLIGCLLTLGLSTVAIGLLPTYQQVGVAAPTALALLRVVQGISVGGEWSGAVLLAAENAAPGKRAWATIWPQLGSPIGLFAATGVFLFLIATPAGQESLLTWGWRVPFLLSAVMIGIGLYVRLKLAETPVYRVAAGRGELVRAPLAVVLRHSWRNVLIGVFAMVASYAIFYLASTWVVGYGTGKVVDRSGIRGSIAHTDFLIAQMASCFAYAAAILVSARLADRYGRRPLLLVATAAIMCYGLGFGWLLDPARLTAQTALVFMCLGLTLMGLSYAPMAALFTELFPTNVRYTGSGIAFNLSGILGASITPFLATWLVSAYGVAWVGIYLAGVALVSMAALLALRETREVDLASAESHGNSGSARS</sequence>
<dbReference type="KEGG" id="srt:Srot_0817"/>
<evidence type="ECO:0000313" key="9">
    <source>
        <dbReference type="EMBL" id="ADG97296.1"/>
    </source>
</evidence>
<feature type="transmembrane region" description="Helical" evidence="7">
    <location>
        <begin position="36"/>
        <end position="54"/>
    </location>
</feature>
<dbReference type="InterPro" id="IPR020846">
    <property type="entry name" value="MFS_dom"/>
</dbReference>
<keyword evidence="10" id="KW-1185">Reference proteome</keyword>
<dbReference type="AlphaFoldDB" id="D6ZE16"/>
<evidence type="ECO:0000256" key="1">
    <source>
        <dbReference type="ARBA" id="ARBA00004651"/>
    </source>
</evidence>
<dbReference type="PANTHER" id="PTHR43045">
    <property type="entry name" value="SHIKIMATE TRANSPORTER"/>
    <property type="match status" value="1"/>
</dbReference>
<dbReference type="Proteomes" id="UP000002247">
    <property type="component" value="Chromosome"/>
</dbReference>
<keyword evidence="3" id="KW-1003">Cell membrane</keyword>
<dbReference type="HOGENOM" id="CLU_001265_39_5_11"/>
<comment type="subcellular location">
    <subcellularLocation>
        <location evidence="1">Cell membrane</location>
        <topology evidence="1">Multi-pass membrane protein</topology>
    </subcellularLocation>
</comment>
<evidence type="ECO:0000256" key="6">
    <source>
        <dbReference type="ARBA" id="ARBA00023136"/>
    </source>
</evidence>
<evidence type="ECO:0000256" key="3">
    <source>
        <dbReference type="ARBA" id="ARBA00022475"/>
    </source>
</evidence>
<keyword evidence="5 7" id="KW-1133">Transmembrane helix</keyword>
<dbReference type="PROSITE" id="PS00216">
    <property type="entry name" value="SUGAR_TRANSPORT_1"/>
    <property type="match status" value="1"/>
</dbReference>
<feature type="transmembrane region" description="Helical" evidence="7">
    <location>
        <begin position="325"/>
        <end position="344"/>
    </location>
</feature>
<dbReference type="SUPFAM" id="SSF103473">
    <property type="entry name" value="MFS general substrate transporter"/>
    <property type="match status" value="1"/>
</dbReference>
<evidence type="ECO:0000256" key="2">
    <source>
        <dbReference type="ARBA" id="ARBA00022448"/>
    </source>
</evidence>
<feature type="transmembrane region" description="Helical" evidence="7">
    <location>
        <begin position="391"/>
        <end position="412"/>
    </location>
</feature>
<reference evidence="9 10" key="1">
    <citation type="journal article" date="2010" name="Stand. Genomic Sci.">
        <title>Complete genome sequence of Segniliparus rotundus type strain (CDC 1076).</title>
        <authorList>
            <person name="Sikorski J."/>
            <person name="Lapidus A."/>
            <person name="Copeland A."/>
            <person name="Misra M."/>
            <person name="Glavina Del Rio T."/>
            <person name="Nolan M."/>
            <person name="Lucas S."/>
            <person name="Chen F."/>
            <person name="Tice H."/>
            <person name="Cheng J.F."/>
            <person name="Jando M."/>
            <person name="Schneider S."/>
            <person name="Bruce D."/>
            <person name="Goodwin L."/>
            <person name="Pitluck S."/>
            <person name="Liolios K."/>
            <person name="Mikhailova N."/>
            <person name="Pati A."/>
            <person name="Ivanova N."/>
            <person name="Mavromatis K."/>
            <person name="Chen A."/>
            <person name="Palaniappan K."/>
            <person name="Chertkov O."/>
            <person name="Land M."/>
            <person name="Hauser L."/>
            <person name="Chang Y.J."/>
            <person name="Jeffries C.D."/>
            <person name="Brettin T."/>
            <person name="Detter J.C."/>
            <person name="Han C."/>
            <person name="Rohde M."/>
            <person name="Goker M."/>
            <person name="Bristow J."/>
            <person name="Eisen J.A."/>
            <person name="Markowitz V."/>
            <person name="Hugenholtz P."/>
            <person name="Kyrpides N.C."/>
            <person name="Klenk H.P."/>
        </authorList>
    </citation>
    <scope>NUCLEOTIDE SEQUENCE [LARGE SCALE GENOMIC DNA]</scope>
    <source>
        <strain evidence="10">ATCC BAA-972 / CDC 1076 / CIP 108378 / DSM 44985 / JCM 13578</strain>
    </source>
</reference>
<proteinExistence type="predicted"/>
<dbReference type="GO" id="GO:0005886">
    <property type="term" value="C:plasma membrane"/>
    <property type="evidence" value="ECO:0007669"/>
    <property type="project" value="UniProtKB-SubCell"/>
</dbReference>
<evidence type="ECO:0000256" key="5">
    <source>
        <dbReference type="ARBA" id="ARBA00022989"/>
    </source>
</evidence>
<dbReference type="PROSITE" id="PS00217">
    <property type="entry name" value="SUGAR_TRANSPORT_2"/>
    <property type="match status" value="1"/>
</dbReference>
<dbReference type="InterPro" id="IPR005829">
    <property type="entry name" value="Sugar_transporter_CS"/>
</dbReference>
<dbReference type="GO" id="GO:0022857">
    <property type="term" value="F:transmembrane transporter activity"/>
    <property type="evidence" value="ECO:0007669"/>
    <property type="project" value="InterPro"/>
</dbReference>
<dbReference type="PROSITE" id="PS50850">
    <property type="entry name" value="MFS"/>
    <property type="match status" value="1"/>
</dbReference>
<keyword evidence="2" id="KW-0813">Transport</keyword>
<protein>
    <submittedName>
        <fullName evidence="9">Major facilitator superfamily MFS_1</fullName>
    </submittedName>
</protein>
<dbReference type="PANTHER" id="PTHR43045:SF2">
    <property type="entry name" value="INNER MEMBRANE METABOLITE TRANSPORT PROTEIN YHJE"/>
    <property type="match status" value="1"/>
</dbReference>
<dbReference type="InterPro" id="IPR036259">
    <property type="entry name" value="MFS_trans_sf"/>
</dbReference>
<dbReference type="CDD" id="cd17369">
    <property type="entry name" value="MFS_ShiA_like"/>
    <property type="match status" value="1"/>
</dbReference>
<dbReference type="Pfam" id="PF07690">
    <property type="entry name" value="MFS_1"/>
    <property type="match status" value="1"/>
</dbReference>
<dbReference type="InterPro" id="IPR011701">
    <property type="entry name" value="MFS"/>
</dbReference>
<dbReference type="RefSeq" id="WP_013137752.1">
    <property type="nucleotide sequence ID" value="NC_014168.1"/>
</dbReference>
<feature type="transmembrane region" description="Helical" evidence="7">
    <location>
        <begin position="350"/>
        <end position="370"/>
    </location>
</feature>
<feature type="transmembrane region" description="Helical" evidence="7">
    <location>
        <begin position="197"/>
        <end position="218"/>
    </location>
</feature>
<feature type="transmembrane region" description="Helical" evidence="7">
    <location>
        <begin position="172"/>
        <end position="191"/>
    </location>
</feature>
<evidence type="ECO:0000259" key="8">
    <source>
        <dbReference type="PROSITE" id="PS50850"/>
    </source>
</evidence>
<feature type="transmembrane region" description="Helical" evidence="7">
    <location>
        <begin position="295"/>
        <end position="313"/>
    </location>
</feature>
<keyword evidence="6 7" id="KW-0472">Membrane</keyword>
<accession>D6ZE16</accession>
<keyword evidence="4 7" id="KW-0812">Transmembrane</keyword>